<evidence type="ECO:0000256" key="4">
    <source>
        <dbReference type="SAM" id="MobiDB-lite"/>
    </source>
</evidence>
<dbReference type="PRINTS" id="PR00292">
    <property type="entry name" value="POTATOINHBTR"/>
</dbReference>
<keyword evidence="2" id="KW-0646">Protease inhibitor</keyword>
<reference evidence="5" key="1">
    <citation type="submission" date="2023-12" db="EMBL/GenBank/DDBJ databases">
        <title>Genome assembly of Anisodus tanguticus.</title>
        <authorList>
            <person name="Wang Y.-J."/>
        </authorList>
    </citation>
    <scope>NUCLEOTIDE SEQUENCE</scope>
    <source>
        <strain evidence="5">KB-2021</strain>
        <tissue evidence="5">Leaf</tissue>
    </source>
</reference>
<feature type="region of interest" description="Disordered" evidence="4">
    <location>
        <begin position="116"/>
        <end position="140"/>
    </location>
</feature>
<dbReference type="Proteomes" id="UP001291623">
    <property type="component" value="Unassembled WGS sequence"/>
</dbReference>
<dbReference type="SUPFAM" id="SSF54654">
    <property type="entry name" value="CI-2 family of serine protease inhibitors"/>
    <property type="match status" value="1"/>
</dbReference>
<dbReference type="Gene3D" id="3.30.10.10">
    <property type="entry name" value="Trypsin Inhibitor V, subunit A"/>
    <property type="match status" value="1"/>
</dbReference>
<evidence type="ECO:0000313" key="5">
    <source>
        <dbReference type="EMBL" id="KAK4361656.1"/>
    </source>
</evidence>
<proteinExistence type="inferred from homology"/>
<dbReference type="InterPro" id="IPR000864">
    <property type="entry name" value="Prot_inh_pot1"/>
</dbReference>
<sequence length="140" mass="15849">MWPELLGTNGQMAVVIIKNENMTVKVFIVKPNSFVTDDFRCDRVRVWVDGNGTVIQVPKLGLYKLRESKLTESIDYEYTTNYDRFLVNMYNTKASRPLHMEIWLKQENTLLTSLPRGPVPPSGASPCTNIPGGRRDGSCP</sequence>
<dbReference type="EMBL" id="JAVYJV010000010">
    <property type="protein sequence ID" value="KAK4361656.1"/>
    <property type="molecule type" value="Genomic_DNA"/>
</dbReference>
<dbReference type="PROSITE" id="PS00285">
    <property type="entry name" value="POTATO_INHIBITOR"/>
    <property type="match status" value="1"/>
</dbReference>
<dbReference type="PANTHER" id="PTHR33091:SF73">
    <property type="entry name" value="INHIBITOR OF TRYPSIN AND HAGEMAN FACTOR-LIKE"/>
    <property type="match status" value="1"/>
</dbReference>
<dbReference type="Pfam" id="PF00280">
    <property type="entry name" value="potato_inhibit"/>
    <property type="match status" value="1"/>
</dbReference>
<evidence type="ECO:0000313" key="6">
    <source>
        <dbReference type="Proteomes" id="UP001291623"/>
    </source>
</evidence>
<dbReference type="InterPro" id="IPR036354">
    <property type="entry name" value="Prot_inh_pot1_sf"/>
</dbReference>
<comment type="caution">
    <text evidence="5">The sequence shown here is derived from an EMBL/GenBank/DDBJ whole genome shotgun (WGS) entry which is preliminary data.</text>
</comment>
<gene>
    <name evidence="5" type="ORF">RND71_020608</name>
</gene>
<dbReference type="AlphaFoldDB" id="A0AAE1S345"/>
<evidence type="ECO:0000256" key="2">
    <source>
        <dbReference type="ARBA" id="ARBA00022690"/>
    </source>
</evidence>
<name>A0AAE1S345_9SOLA</name>
<protein>
    <submittedName>
        <fullName evidence="5">Uncharacterized protein</fullName>
    </submittedName>
</protein>
<organism evidence="5 6">
    <name type="scientific">Anisodus tanguticus</name>
    <dbReference type="NCBI Taxonomy" id="243964"/>
    <lineage>
        <taxon>Eukaryota</taxon>
        <taxon>Viridiplantae</taxon>
        <taxon>Streptophyta</taxon>
        <taxon>Embryophyta</taxon>
        <taxon>Tracheophyta</taxon>
        <taxon>Spermatophyta</taxon>
        <taxon>Magnoliopsida</taxon>
        <taxon>eudicotyledons</taxon>
        <taxon>Gunneridae</taxon>
        <taxon>Pentapetalae</taxon>
        <taxon>asterids</taxon>
        <taxon>lamiids</taxon>
        <taxon>Solanales</taxon>
        <taxon>Solanaceae</taxon>
        <taxon>Solanoideae</taxon>
        <taxon>Hyoscyameae</taxon>
        <taxon>Anisodus</taxon>
    </lineage>
</organism>
<evidence type="ECO:0000256" key="1">
    <source>
        <dbReference type="ARBA" id="ARBA00008210"/>
    </source>
</evidence>
<evidence type="ECO:0000256" key="3">
    <source>
        <dbReference type="ARBA" id="ARBA00022900"/>
    </source>
</evidence>
<keyword evidence="3" id="KW-0722">Serine protease inhibitor</keyword>
<dbReference type="PANTHER" id="PTHR33091">
    <property type="entry name" value="PROTEIN, PUTATIVE, EXPRESSED-RELATED"/>
    <property type="match status" value="1"/>
</dbReference>
<keyword evidence="6" id="KW-1185">Reference proteome</keyword>
<accession>A0AAE1S345</accession>
<dbReference type="GO" id="GO:0009611">
    <property type="term" value="P:response to wounding"/>
    <property type="evidence" value="ECO:0007669"/>
    <property type="project" value="InterPro"/>
</dbReference>
<dbReference type="GO" id="GO:0004867">
    <property type="term" value="F:serine-type endopeptidase inhibitor activity"/>
    <property type="evidence" value="ECO:0007669"/>
    <property type="project" value="UniProtKB-KW"/>
</dbReference>
<comment type="similarity">
    <text evidence="1">Belongs to the protease inhibitor I13 (potato type I serine protease inhibitor) family.</text>
</comment>